<reference evidence="3" key="2">
    <citation type="submission" date="2015-04" db="EMBL/GenBank/DDBJ databases">
        <title>A butyrogenic pathway from the amino acid lysine in a human gut commensal.</title>
        <authorList>
            <person name="de Vos W.M."/>
            <person name="Bui N.T.P."/>
            <person name="Plugge C.M."/>
            <person name="Ritari J."/>
        </authorList>
    </citation>
    <scope>NUCLEOTIDE SEQUENCE [LARGE SCALE GENOMIC DNA]</scope>
    <source>
        <strain evidence="3">AF211</strain>
    </source>
</reference>
<dbReference type="Proteomes" id="UP000064844">
    <property type="component" value="Chromosome"/>
</dbReference>
<evidence type="ECO:0000256" key="1">
    <source>
        <dbReference type="SAM" id="MobiDB-lite"/>
    </source>
</evidence>
<name>A0A0S2W8M1_9FIRM</name>
<sequence>MISLPFSGHRFLHGLSPHRQQRRGTVRRKKQTAGTTTGCDPHCAVI</sequence>
<evidence type="ECO:0000313" key="3">
    <source>
        <dbReference type="Proteomes" id="UP000064844"/>
    </source>
</evidence>
<gene>
    <name evidence="2" type="ORF">IB211_03297c</name>
</gene>
<reference evidence="2 3" key="1">
    <citation type="journal article" date="2015" name="Nat. Commun.">
        <title>Production of butyrate from lysine and the Amadori product fructoselysine by a human gut commensal.</title>
        <authorList>
            <person name="Bui T.P."/>
            <person name="Ritari J."/>
            <person name="Boeren S."/>
            <person name="de Waard P."/>
            <person name="Plugge C.M."/>
            <person name="de Vos W.M."/>
        </authorList>
    </citation>
    <scope>NUCLEOTIDE SEQUENCE [LARGE SCALE GENOMIC DNA]</scope>
    <source>
        <strain evidence="2 3">AF211</strain>
    </source>
</reference>
<evidence type="ECO:0000313" key="2">
    <source>
        <dbReference type="EMBL" id="ALP95685.1"/>
    </source>
</evidence>
<proteinExistence type="predicted"/>
<dbReference type="EMBL" id="CP011307">
    <property type="protein sequence ID" value="ALP95685.1"/>
    <property type="molecule type" value="Genomic_DNA"/>
</dbReference>
<feature type="compositionally biased region" description="Basic residues" evidence="1">
    <location>
        <begin position="19"/>
        <end position="31"/>
    </location>
</feature>
<organism evidence="2 3">
    <name type="scientific">Intestinimonas butyriciproducens</name>
    <dbReference type="NCBI Taxonomy" id="1297617"/>
    <lineage>
        <taxon>Bacteria</taxon>
        <taxon>Bacillati</taxon>
        <taxon>Bacillota</taxon>
        <taxon>Clostridia</taxon>
        <taxon>Eubacteriales</taxon>
        <taxon>Intestinimonas</taxon>
    </lineage>
</organism>
<dbReference type="KEGG" id="ibu:IB211_03297c"/>
<dbReference type="AlphaFoldDB" id="A0A0S2W8M1"/>
<protein>
    <submittedName>
        <fullName evidence="2">Uncharacterized protein</fullName>
    </submittedName>
</protein>
<feature type="region of interest" description="Disordered" evidence="1">
    <location>
        <begin position="1"/>
        <end position="40"/>
    </location>
</feature>
<keyword evidence="3" id="KW-1185">Reference proteome</keyword>
<accession>A0A0S2W8M1</accession>